<feature type="non-terminal residue" evidence="1">
    <location>
        <position position="1"/>
    </location>
</feature>
<gene>
    <name evidence="1" type="ORF">B9479_008321</name>
</gene>
<name>A0A5D3AJE1_9TREE</name>
<accession>A0A5D3AJE1</accession>
<proteinExistence type="predicted"/>
<organism evidence="1 2">
    <name type="scientific">Cryptococcus floricola</name>
    <dbReference type="NCBI Taxonomy" id="2591691"/>
    <lineage>
        <taxon>Eukaryota</taxon>
        <taxon>Fungi</taxon>
        <taxon>Dikarya</taxon>
        <taxon>Basidiomycota</taxon>
        <taxon>Agaricomycotina</taxon>
        <taxon>Tremellomycetes</taxon>
        <taxon>Tremellales</taxon>
        <taxon>Cryptococcaceae</taxon>
        <taxon>Cryptococcus</taxon>
    </lineage>
</organism>
<protein>
    <submittedName>
        <fullName evidence="1">Uncharacterized protein</fullName>
    </submittedName>
</protein>
<comment type="caution">
    <text evidence="1">The sequence shown here is derived from an EMBL/GenBank/DDBJ whole genome shotgun (WGS) entry which is preliminary data.</text>
</comment>
<dbReference type="Proteomes" id="UP000322245">
    <property type="component" value="Unassembled WGS sequence"/>
</dbReference>
<dbReference type="EMBL" id="NIDF01000430">
    <property type="protein sequence ID" value="TYJ51124.1"/>
    <property type="molecule type" value="Genomic_DNA"/>
</dbReference>
<evidence type="ECO:0000313" key="2">
    <source>
        <dbReference type="Proteomes" id="UP000322245"/>
    </source>
</evidence>
<reference evidence="1 2" key="1">
    <citation type="submission" date="2017-05" db="EMBL/GenBank/DDBJ databases">
        <title>The Genome Sequence of Tsuchiyaea wingfieldii DSM 27421.</title>
        <authorList>
            <person name="Cuomo C."/>
            <person name="Passer A."/>
            <person name="Billmyre B."/>
            <person name="Heitman J."/>
        </authorList>
    </citation>
    <scope>NUCLEOTIDE SEQUENCE [LARGE SCALE GENOMIC DNA]</scope>
    <source>
        <strain evidence="1 2">DSM 27421</strain>
    </source>
</reference>
<keyword evidence="2" id="KW-1185">Reference proteome</keyword>
<evidence type="ECO:0000313" key="1">
    <source>
        <dbReference type="EMBL" id="TYJ51124.1"/>
    </source>
</evidence>
<sequence>PAGSQDWMERGLSPSMVSMIEWKCFTLGLSRSVMELIKAVPYPSDLGHGRDHGW</sequence>
<dbReference type="AlphaFoldDB" id="A0A5D3AJE1"/>